<keyword evidence="2" id="KW-0596">Phosphopantetheine</keyword>
<dbReference type="GO" id="GO:0016874">
    <property type="term" value="F:ligase activity"/>
    <property type="evidence" value="ECO:0007669"/>
    <property type="project" value="UniProtKB-KW"/>
</dbReference>
<reference evidence="8 9" key="1">
    <citation type="journal article" date="2011" name="Proc. Natl. Acad. Sci. U.S.A.">
        <title>Genome and transcriptome analyses of the mountain pine beetle-fungal symbiont Grosmannia clavigera, a lodgepole pine pathogen.</title>
        <authorList>
            <person name="DiGuistini S."/>
            <person name="Wang Y."/>
            <person name="Liao N.Y."/>
            <person name="Taylor G."/>
            <person name="Tanguay P."/>
            <person name="Feau N."/>
            <person name="Henrissat B."/>
            <person name="Chan S.K."/>
            <person name="Hesse-Orce U."/>
            <person name="Alamouti S.M."/>
            <person name="Tsui C.K.M."/>
            <person name="Docking R.T."/>
            <person name="Levasseur A."/>
            <person name="Haridas S."/>
            <person name="Robertson G."/>
            <person name="Birol I."/>
            <person name="Holt R.A."/>
            <person name="Marra M.A."/>
            <person name="Hamelin R.C."/>
            <person name="Hirst M."/>
            <person name="Jones S.J.M."/>
            <person name="Bohlmann J."/>
            <person name="Breuil C."/>
        </authorList>
    </citation>
    <scope>NUCLEOTIDE SEQUENCE [LARGE SCALE GENOMIC DNA]</scope>
    <source>
        <strain evidence="9">kw1407 / UAMH 11150</strain>
    </source>
</reference>
<dbReference type="FunFam" id="3.30.300.30:FF:000015">
    <property type="entry name" value="Nonribosomal peptide synthase SidD"/>
    <property type="match status" value="1"/>
</dbReference>
<dbReference type="Pfam" id="PF00501">
    <property type="entry name" value="AMP-binding"/>
    <property type="match status" value="3"/>
</dbReference>
<comment type="similarity">
    <text evidence="5">Belongs to the NRP synthetase family.</text>
</comment>
<evidence type="ECO:0000313" key="9">
    <source>
        <dbReference type="Proteomes" id="UP000007796"/>
    </source>
</evidence>
<dbReference type="eggNOG" id="KOG1178">
    <property type="taxonomic scope" value="Eukaryota"/>
</dbReference>
<dbReference type="GO" id="GO:0010106">
    <property type="term" value="P:cellular response to iron ion starvation"/>
    <property type="evidence" value="ECO:0007669"/>
    <property type="project" value="UniProtKB-ARBA"/>
</dbReference>
<dbReference type="InterPro" id="IPR020845">
    <property type="entry name" value="AMP-binding_CS"/>
</dbReference>
<dbReference type="SUPFAM" id="SSF52777">
    <property type="entry name" value="CoA-dependent acyltransferases"/>
    <property type="match status" value="11"/>
</dbReference>
<dbReference type="GO" id="GO:0043041">
    <property type="term" value="P:amino acid activation for nonribosomal peptide biosynthetic process"/>
    <property type="evidence" value="ECO:0007669"/>
    <property type="project" value="TreeGrafter"/>
</dbReference>
<evidence type="ECO:0000256" key="4">
    <source>
        <dbReference type="ARBA" id="ARBA00022598"/>
    </source>
</evidence>
<comment type="pathway">
    <text evidence="1">Siderophore biosynthesis.</text>
</comment>
<dbReference type="PANTHER" id="PTHR45527">
    <property type="entry name" value="NONRIBOSOMAL PEPTIDE SYNTHETASE"/>
    <property type="match status" value="1"/>
</dbReference>
<keyword evidence="3" id="KW-0597">Phosphoprotein</keyword>
<dbReference type="Pfam" id="PF00668">
    <property type="entry name" value="Condensation"/>
    <property type="match status" value="6"/>
</dbReference>
<evidence type="ECO:0000313" key="8">
    <source>
        <dbReference type="EMBL" id="EFX05497.1"/>
    </source>
</evidence>
<dbReference type="FunFam" id="3.40.50.12780:FF:000024">
    <property type="entry name" value="Nonribosomal siderophore peptide synthase SidC"/>
    <property type="match status" value="2"/>
</dbReference>
<feature type="domain" description="Carrier" evidence="7">
    <location>
        <begin position="1683"/>
        <end position="1760"/>
    </location>
</feature>
<evidence type="ECO:0000256" key="1">
    <source>
        <dbReference type="ARBA" id="ARBA00004924"/>
    </source>
</evidence>
<dbReference type="FunFam" id="3.30.300.30:FF:000033">
    <property type="entry name" value="Nonribosomal siderophore peptide synthase SidC"/>
    <property type="match status" value="1"/>
</dbReference>
<keyword evidence="9" id="KW-1185">Reference proteome</keyword>
<organism evidence="9">
    <name type="scientific">Grosmannia clavigera (strain kw1407 / UAMH 11150)</name>
    <name type="common">Blue stain fungus</name>
    <name type="synonym">Graphiocladiella clavigera</name>
    <dbReference type="NCBI Taxonomy" id="655863"/>
    <lineage>
        <taxon>Eukaryota</taxon>
        <taxon>Fungi</taxon>
        <taxon>Dikarya</taxon>
        <taxon>Ascomycota</taxon>
        <taxon>Pezizomycotina</taxon>
        <taxon>Sordariomycetes</taxon>
        <taxon>Sordariomycetidae</taxon>
        <taxon>Ophiostomatales</taxon>
        <taxon>Ophiostomataceae</taxon>
        <taxon>Leptographium</taxon>
    </lineage>
</organism>
<dbReference type="Gene3D" id="3.30.300.30">
    <property type="match status" value="3"/>
</dbReference>
<dbReference type="InterPro" id="IPR042099">
    <property type="entry name" value="ANL_N_sf"/>
</dbReference>
<dbReference type="Pfam" id="PF00550">
    <property type="entry name" value="PP-binding"/>
    <property type="match status" value="4"/>
</dbReference>
<dbReference type="RefSeq" id="XP_014174979.1">
    <property type="nucleotide sequence ID" value="XM_014319504.1"/>
</dbReference>
<dbReference type="Proteomes" id="UP000007796">
    <property type="component" value="Unassembled WGS sequence"/>
</dbReference>
<dbReference type="InterPro" id="IPR000873">
    <property type="entry name" value="AMP-dep_synth/lig_dom"/>
</dbReference>
<dbReference type="GO" id="GO:0005737">
    <property type="term" value="C:cytoplasm"/>
    <property type="evidence" value="ECO:0007669"/>
    <property type="project" value="TreeGrafter"/>
</dbReference>
<evidence type="ECO:0000256" key="6">
    <source>
        <dbReference type="SAM" id="Coils"/>
    </source>
</evidence>
<dbReference type="NCBIfam" id="TIGR01733">
    <property type="entry name" value="AA-adenyl-dom"/>
    <property type="match status" value="2"/>
</dbReference>
<keyword evidence="6" id="KW-0175">Coiled coil</keyword>
<dbReference type="InterPro" id="IPR006162">
    <property type="entry name" value="Ppantetheine_attach_site"/>
</dbReference>
<dbReference type="InterPro" id="IPR001242">
    <property type="entry name" value="Condensation_dom"/>
</dbReference>
<name>F0X9P1_GROCL</name>
<dbReference type="InterPro" id="IPR010071">
    <property type="entry name" value="AA_adenyl_dom"/>
</dbReference>
<dbReference type="Gene3D" id="1.10.1200.10">
    <property type="entry name" value="ACP-like"/>
    <property type="match status" value="4"/>
</dbReference>
<dbReference type="EMBL" id="GL629735">
    <property type="protein sequence ID" value="EFX05497.1"/>
    <property type="molecule type" value="Genomic_DNA"/>
</dbReference>
<dbReference type="Gene3D" id="3.30.559.30">
    <property type="entry name" value="Nonribosomal peptide synthetase, condensation domain"/>
    <property type="match status" value="6"/>
</dbReference>
<dbReference type="NCBIfam" id="NF003417">
    <property type="entry name" value="PRK04813.1"/>
    <property type="match status" value="3"/>
</dbReference>
<dbReference type="HOGENOM" id="CLU_000092_2_0_1"/>
<dbReference type="SUPFAM" id="SSF47336">
    <property type="entry name" value="ACP-like"/>
    <property type="match status" value="5"/>
</dbReference>
<feature type="domain" description="Carrier" evidence="7">
    <location>
        <begin position="3645"/>
        <end position="3718"/>
    </location>
</feature>
<dbReference type="GO" id="GO:0031169">
    <property type="term" value="P:ferrichrome biosynthetic process"/>
    <property type="evidence" value="ECO:0007669"/>
    <property type="project" value="UniProtKB-ARBA"/>
</dbReference>
<feature type="domain" description="Carrier" evidence="7">
    <location>
        <begin position="3072"/>
        <end position="3147"/>
    </location>
</feature>
<accession>F0X9P1</accession>
<evidence type="ECO:0000256" key="3">
    <source>
        <dbReference type="ARBA" id="ARBA00022553"/>
    </source>
</evidence>
<dbReference type="InParanoid" id="F0X9P1"/>
<keyword evidence="4" id="KW-0436">Ligase</keyword>
<dbReference type="Gene3D" id="3.30.559.10">
    <property type="entry name" value="Chloramphenicol acetyltransferase-like domain"/>
    <property type="match status" value="5"/>
</dbReference>
<gene>
    <name evidence="8" type="ORF">CMQ_3566</name>
</gene>
<dbReference type="InterPro" id="IPR036736">
    <property type="entry name" value="ACP-like_sf"/>
</dbReference>
<dbReference type="CDD" id="cd05918">
    <property type="entry name" value="A_NRPS_SidN3_like"/>
    <property type="match status" value="2"/>
</dbReference>
<dbReference type="GeneID" id="25976680"/>
<dbReference type="STRING" id="655863.F0X9P1"/>
<dbReference type="OrthoDB" id="416786at2759"/>
<dbReference type="GO" id="GO:0031177">
    <property type="term" value="F:phosphopantetheine binding"/>
    <property type="evidence" value="ECO:0007669"/>
    <property type="project" value="InterPro"/>
</dbReference>
<dbReference type="SUPFAM" id="SSF56801">
    <property type="entry name" value="Acetyl-CoA synthetase-like"/>
    <property type="match status" value="3"/>
</dbReference>
<dbReference type="PROSITE" id="PS00455">
    <property type="entry name" value="AMP_BINDING"/>
    <property type="match status" value="2"/>
</dbReference>
<dbReference type="PROSITE" id="PS00012">
    <property type="entry name" value="PHOSPHOPANTETHEINE"/>
    <property type="match status" value="3"/>
</dbReference>
<evidence type="ECO:0000259" key="7">
    <source>
        <dbReference type="PROSITE" id="PS50075"/>
    </source>
</evidence>
<dbReference type="SMART" id="SM00823">
    <property type="entry name" value="PKS_PP"/>
    <property type="match status" value="4"/>
</dbReference>
<dbReference type="InterPro" id="IPR009081">
    <property type="entry name" value="PP-bd_ACP"/>
</dbReference>
<dbReference type="PANTHER" id="PTHR45527:SF1">
    <property type="entry name" value="FATTY ACID SYNTHASE"/>
    <property type="match status" value="1"/>
</dbReference>
<dbReference type="Gene3D" id="3.40.50.12780">
    <property type="entry name" value="N-terminal domain of ligase-like"/>
    <property type="match status" value="3"/>
</dbReference>
<protein>
    <submittedName>
        <fullName evidence="8">Nonribosomal siderophore peptide synthetase</fullName>
    </submittedName>
</protein>
<evidence type="ECO:0000256" key="2">
    <source>
        <dbReference type="ARBA" id="ARBA00022450"/>
    </source>
</evidence>
<sequence length="4800" mass="525255">MQATADVEMQLSVLNPQPQRLPGPGLLHHLLFGAETGPVNSEYVVSRRSETAAVPALDYQSPDGRRTVLSYSQLHQKAQLLASEISQRQLKASEALASVRSGDAGSSFSAKSQYDSSGSVPLKDLVVPVLVPQAPELYLSLLAILKAGGAFCPIQLDAPADRIRFILCDVSATVVLTTQEMASKLPSDLAIEVVLVDQIHLLDDLDLPHDTTQLALTDAPPTRIPTEVDLAYVMYTSGSTGTPKGVGVPHIAATQSLLSHDRHIPPFERFLQFAAPTFDVSVFEIFFPLFRGATLVSCSRAEMLSDLPAVIRSMNVDACELTPTVAGSLLRSRKNAPCLRLMLTIGEMLTEPVVREFGASAGHPSILWAMYGPTEAAIHCTLQPALDGAASVKNIGFPLDTVSAYVLEMPSGDQPAGPKDPKIVPLGDVGELAVGGYQLARGYINRPEQTAAAFIDTEKFGRLYRTSDKARITDEGILECSGRLSGGQVKLRGQRIELGEIEQAALRANGCLGSAAAVINGNLVAFCDAGPNEEADMKQRVLESCKSWLPRFMIPGDIVIMSEFPRLASGKVDRRRLVDQYADSLRSAAASQSLSPTVFKDDLDRQLHEIARDILGCEIESNFPLAAAGVDSLRSIRFAASIRSAGFHNVSAVDVLEAKTLSTLRARIQRLKDDAAETSDDVDIHTAQELDADTILSAAPVLEGISRDSIEFISECTPVQAAMLGETLADPQAYCNWIELGFAGRHDADEIASCFHRLIEANEALRTGFIHFDGRFSQVVWKQASPTQIQKVDFSTRDYVWGTEQSFLMGFRVEVFETESCDTDMTVRAVLHIHHAVYDGWSADLIRADLETMLGGGDIAARPPYSRVVQHYLSISTDATDAAKQFWAQLLNGHQPSPFPELRTRTDEPTAILSLESLLPSVDSDAVESISRKLECGTQAIFQAALTWLWGSLIGSSDVVIGTVASGRTLPVDGIEDTIGTCLQTVPLRADLSQMRTIHDLLSTIQSTNRALLPHAFLPLAEIKKTAELLLGQPLYDVLFVYQESLYSQRTSRDLVSEVAHKDYLETKLLWEIEPREGKFHIRATFHGDVFPKEQIDVMMAQYLCIVRHLANNVDKELTSIRSCFPQDLLSCYNIDYKTFNGCADLAHVFQKTARQYPNRPAVCFASSIGEDGIEFQTISYRELDGLSNRIARYLRSNGAAPGNIVSIILEKSILLYAGMIGILKAGCTYVPLLPSIPSARARTIMEQAGIQFCLTNRLAAATLVGLPVTPLDLQSTDLDKFSDSAVEGVPVEPSSLAYIMYTSGSTGVPKGVCVTHFNISSHLDVLTRIYPLRPDGRLLQSCSQAFDVSAFEIFFTWKTGMCLCSAVNDVLFDDLERAIRLLNVTHLSMTPTVASLVNPKNTPSVEFLVVAGEPLLESVFNMWWPTGIHVGYGPSETTNILTVKHMTSQNDVTSQLGFSFENTSTFVLHFDSLEPVSKGALGEFCFGGDQVAAGYLQLPTMTAEKFIDHPFYGRIYRSGDVGRMRPDGSLLIIGRIDDQIKLRGQRIELNEINSILQESGLVSEPITLLLRHGDSNPELLASFFTPSKRDSLGSTLSTSHVTDLSNESSSFMIRQLFSLLQSRLPAYMVPTHLIPISSIPLTPAGKTDKRALKELFQALPLELLSSTSNSGGNIDGGDKNGGQWSELEKQIARIISEALKVGVQSIGRWTPLPSLGLDSISAIRLSKLVQQSLQRRLPISVILKNATVARLSQALRDESPKIDAPSLYSLDLFSANFLSELRQTLDSRGLVCGKVLPCTPLQEGMLVSPARNQSYINRMLFKLSVRPEKLQSAWMRISEREEILRTCFVTTDSPSHPISQVILEGWKSSWIEYDTQDSDSQGTATSIENVIDRHVQSLADPVDSYQPPVSFAVISQSDGCFLSFVCHHAIYDGEAMEKLLFEVEQTVKGKPLPPTVPTFDSFLSQALSLPSSTEDFWKNHLNDFRPILLRNESSISIRESKVSASILEMPLSGVQERAHNLGFSLLTTLQSVWTCVLSLLGEEDDVCFGNVYNGRSLPLGGSDELVAPCFNTLPVRVQLSTLRTVKDLMSYFQALNPDMMKHQFTPLRHIQRKYAGGSGRLFDSLLLLQQPSRPLDSIVWTLERDDGEMDDRLLFNLSKWRLDAAQAAINNMQVPPWQIVIVEDLNGTGVTCHLAIHHGLYDAASLSSILDNVSRYASGLPLKRAPQTETAVSEILHQITSSTSSDISEMWKKLATRAVINTFPVLTPLKAKSPLVKVAVSQSSKSFTEIFGAAMNSGFTVHAVLQAAWTRILSSYIGDSGVVFGTVLSGRNSEATSDAVFPCLTTLPVVAENHACNRQLVEQLMSSNILLQKTQHVPLSQIQKWLGRADSRLFDTLLVYQNIDRNGEAGQVHLPWKIIDEEAHVDYPISLEATPQTDGPMQYQLTFDASVIPVEQVELLLRQFDATVCHLAFHPDNNEDDLIATEPTIFSALPARDTELESEIKLMHQFVEHQARKIPHKTALQFVTAFDGAGNPVSKEWTYAELNHRGNAVASIVSQHSVPGSIVSICFDKCPEAFFAILGILKAGCSFVALDPEAPSTRKEFILQDSKAVLLLTDTLRACQPSSTTGLFDSAVGVAIIGLDESSLASQHAGDLDIQFSTSREILPNDNCYCLYTSGTTGTPKGCAITHENAVQAMLAFQELFRSHYDETSRWLQFASFHFDVSVLEQYWTWSVGVVLVGAPRDLILEDLAGTISRLCITHIDLTPSLGRLLDPSDVPTLCRGVFITGGEPLKQEMLDSWGPTGAVHNFYGPTEATIGVTSYPQVPQNGRASNIGRQFPNVGSFVFRPGTQTPVLRGAVGELCVSGKLVGKGYLNREDLTSERFPTLSEEAYPGYGERVYRTGDLVRLLYDGCYDFLGRADDQVKLRGQRLEIGEINHAIRLGVGNSIGDVATLVIRDDVNKKDFLVSFVVISDTSLASSAVSRKGLSLVPIPGDTAAALSRQVQAACRERLPGYMVPTYVVQLPFIPLSANNKAEAKELRRLFNSLTPEDRMKTTGAGHAGDQIDTLSGSPGQELLYVLRQLSLLDKDEGLAPNTSIFELGIDSISVLRFARALKKIGLPAAPALLLSHPIIGDLVIALKTQKTAADLGPLLEARLLVEACQHRNRSHVCNALGISPDDIEYIAPCSALQQGMVSRSRSGQETTQAYFNTFTFKLAEDVSIERLMEAWKVVVRRNSILRTRFVVTNEGVVQAALKFADVPWTQVSLDGGKDIAEALEEYTAVWVSSNDGDVIRSPLEFLVGERQGDRCFVMHIFHGLYDAISLDRILDQVFADYEGMMGDDGQDGGTSFLDALIHGPLRSYGNSRPFWETHLRESFFKPLSSSASSAESLLDITAKRSIPFDSINSLCSSLGVTHAALIQALWVAVLQETYGDGTTLGLVLSGRTIFDLDGVEGVIGPLFNTLPFYMPRRKNETWASLAKECHAFNTAILPFQQVPLRDVQKWCSSGQPLFDILLSFQFGGASSSAQKIWTEVDSSTQADYPLALEVILDGATDGTSNVEFLLVARAGAFEEATVHQIVDRLVLAVDTMSRNTEDLIFAAESEDCAIAEEASDIVNFADSGNSLECVAKKTPAHLSLFEWEGDATKIRQELSLLSGTTIDSIHEETTLLELGLDSVDTIKLSARLRALGIHLSNSQLIRGQCISELVKVIATTAGKTGENDTDGKADKSLILLNSVSASLREYLALSGRDLSFVEDVLPPTPLQEGLIADMIQSGFTRYFNHDILELEPGVDSDRLKNAWMSVVRASPILRTVFYAVDSLEIDVSYCQVVKRDIDIEDLITDCEASGQDDLIGLVEAVRERAMKSEGESGLLHLTFVHIPVEQRRYLVLSISHSLYDGWSLDLMHRRVESAYRNPAGDTGHPDTRSPYLQQLGNILNSSGPQSESFWRSFLSNAQPTHVKASTESQEQTGGGKAVTRIETASSVSAAGLLSFCRKEATSVQVVGQACWAAVLATLTGSLDVVFGVVLSGRETEGADELLFPTMNTVPVRVILHGTTAELLQYMQSNMGSISENQHFPLRKAQRMVAKSEFVGEYGAFNTLFIFQKRTPRQPSSFEEDNQPLMHSIEGFSDVEYPICVEMEVVSFAGSESIIWRMACDSSYASSSDASRIVHELDTALRFLVQSSSSPAHQDSILRFEEKGVSLCGLPTFTPLLAKEVGSQRKQTSPVELSNNSWSLVEEAIRSTLSVVSGVPSETIKRRGQTLYHLGLDSISAIKVSSLLRKTHGLSLGVREMLASESVQDMAAFVTAKQSYATPNDDEKQITASISTILDSVQADAVICAAGISNDEIQQVLPATAMQVHMVSVWQTSNGEVFFPEFHYSLSGVSGGREAVFAAWEALVAEVPLLRTVLLATASSTVPILQVILKPASGVRSSVSEEVWPAVARHKPLAFLTATSATESDRFVLALRIHHALYDAVSLQTILDRFQRLCSSEATDVMPLVSEKTDTFGSWTWMIARQMSETSKRLQQEFWTRYFCSAAKDAPKRVSVSTEAPLGRVSLYKEAVLSNITVLRTVASTHGLSLQSLLFAAYAKALCMDKRKKDVIFGIYLANRENEVEESGRLNKLLQYPTLCLVPLLISSPTQRSMVDLAQQIQRDIHAISSPLAPSSPAPATSGLWEIRDWAGIEVDSFVNFLLPDQDMETKSAGGRSASLELVKSSGDISAMPVSDTISFKPDSYDGLGGNTVKYVYKDAIDLEMAVRGDRLDMGVFGSHTKLGDDGAGELMAKVIFYLLESSV</sequence>
<dbReference type="InterPro" id="IPR023213">
    <property type="entry name" value="CAT-like_dom_sf"/>
</dbReference>
<proteinExistence type="inferred from homology"/>
<dbReference type="InterPro" id="IPR045851">
    <property type="entry name" value="AMP-bd_C_sf"/>
</dbReference>
<dbReference type="PROSITE" id="PS50075">
    <property type="entry name" value="CARRIER"/>
    <property type="match status" value="4"/>
</dbReference>
<feature type="coiled-coil region" evidence="6">
    <location>
        <begin position="661"/>
        <end position="688"/>
    </location>
</feature>
<evidence type="ECO:0000256" key="5">
    <source>
        <dbReference type="ARBA" id="ARBA00029454"/>
    </source>
</evidence>
<feature type="domain" description="Carrier" evidence="7">
    <location>
        <begin position="4239"/>
        <end position="4314"/>
    </location>
</feature>
<dbReference type="InterPro" id="IPR020806">
    <property type="entry name" value="PKS_PP-bd"/>
</dbReference>